<name>A0A8J2VEM6_9BACL</name>
<dbReference type="EMBL" id="BMHQ01000002">
    <property type="protein sequence ID" value="GGE09636.1"/>
    <property type="molecule type" value="Genomic_DNA"/>
</dbReference>
<evidence type="ECO:0000313" key="2">
    <source>
        <dbReference type="EMBL" id="GGE09636.1"/>
    </source>
</evidence>
<dbReference type="InterPro" id="IPR019734">
    <property type="entry name" value="TPR_rpt"/>
</dbReference>
<dbReference type="AlphaFoldDB" id="A0A8J2VEM6"/>
<dbReference type="InterPro" id="IPR001387">
    <property type="entry name" value="Cro/C1-type_HTH"/>
</dbReference>
<accession>A0A8J2VEM6</accession>
<keyword evidence="3" id="KW-1185">Reference proteome</keyword>
<dbReference type="Pfam" id="PF13181">
    <property type="entry name" value="TPR_8"/>
    <property type="match status" value="1"/>
</dbReference>
<feature type="domain" description="HTH cro/C1-type" evidence="1">
    <location>
        <begin position="6"/>
        <end position="40"/>
    </location>
</feature>
<dbReference type="SMART" id="SM00028">
    <property type="entry name" value="TPR"/>
    <property type="match status" value="6"/>
</dbReference>
<reference evidence="2" key="2">
    <citation type="submission" date="2020-09" db="EMBL/GenBank/DDBJ databases">
        <authorList>
            <person name="Sun Q."/>
            <person name="Zhou Y."/>
        </authorList>
    </citation>
    <scope>NUCLEOTIDE SEQUENCE</scope>
    <source>
        <strain evidence="2">CGMCC 1.15179</strain>
    </source>
</reference>
<reference evidence="2" key="1">
    <citation type="journal article" date="2014" name="Int. J. Syst. Evol. Microbiol.">
        <title>Complete genome sequence of Corynebacterium casei LMG S-19264T (=DSM 44701T), isolated from a smear-ripened cheese.</title>
        <authorList>
            <consortium name="US DOE Joint Genome Institute (JGI-PGF)"/>
            <person name="Walter F."/>
            <person name="Albersmeier A."/>
            <person name="Kalinowski J."/>
            <person name="Ruckert C."/>
        </authorList>
    </citation>
    <scope>NUCLEOTIDE SEQUENCE</scope>
    <source>
        <strain evidence="2">CGMCC 1.15179</strain>
    </source>
</reference>
<dbReference type="PROSITE" id="PS50943">
    <property type="entry name" value="HTH_CROC1"/>
    <property type="match status" value="1"/>
</dbReference>
<evidence type="ECO:0000313" key="3">
    <source>
        <dbReference type="Proteomes" id="UP000625210"/>
    </source>
</evidence>
<dbReference type="SUPFAM" id="SSF48452">
    <property type="entry name" value="TPR-like"/>
    <property type="match status" value="2"/>
</dbReference>
<organism evidence="2 3">
    <name type="scientific">Marinithermofilum abyssi</name>
    <dbReference type="NCBI Taxonomy" id="1571185"/>
    <lineage>
        <taxon>Bacteria</taxon>
        <taxon>Bacillati</taxon>
        <taxon>Bacillota</taxon>
        <taxon>Bacilli</taxon>
        <taxon>Bacillales</taxon>
        <taxon>Thermoactinomycetaceae</taxon>
        <taxon>Marinithermofilum</taxon>
    </lineage>
</organism>
<gene>
    <name evidence="2" type="ORF">GCM10011571_08690</name>
</gene>
<sequence length="439" mass="50641">MAEGIISIPYLSLIENEKAQPRPDILNPLARRLRTTMQNLMGVTDEETIKEAENLIDKVQTALIYEGVEQALENLEALKSLSSSVADSKVLMKIDLMEINLWVHQFDEVRYLPKLKEFEERWEQFQDDPNVLVWYLRIKGNIEFQKDQYEKALIHYKAAEKILPEVTDELEKGYIYGNLGKVYLLLGNPPLGILYAEKAIQVMLRQDRWVEMCAMLNILGSCHTYNGDYVEGIQCFERVLRMANQLTISPVFISRAYHNLGVCHMKLEAFDRATYFLNLSLEVVDIDKLADWEIGCVHQALCQTYLKMNDLDKARQHIDAAMELLKNRERMMAECLIYLGQIHYAQGEFDEFQACYTKAIRSFQSLEIYEKVARTSHTLGKYLFEKGEIEEANRYLLLAAENYNSMFPSVDFDVNLPKAKKIVKALKQGSSSSVIGKLN</sequence>
<dbReference type="Proteomes" id="UP000625210">
    <property type="component" value="Unassembled WGS sequence"/>
</dbReference>
<protein>
    <recommendedName>
        <fullName evidence="1">HTH cro/C1-type domain-containing protein</fullName>
    </recommendedName>
</protein>
<dbReference type="Gene3D" id="1.25.40.10">
    <property type="entry name" value="Tetratricopeptide repeat domain"/>
    <property type="match status" value="2"/>
</dbReference>
<dbReference type="PANTHER" id="PTHR10098:SF108">
    <property type="entry name" value="TETRATRICOPEPTIDE REPEAT PROTEIN 28"/>
    <property type="match status" value="1"/>
</dbReference>
<proteinExistence type="predicted"/>
<comment type="caution">
    <text evidence="2">The sequence shown here is derived from an EMBL/GenBank/DDBJ whole genome shotgun (WGS) entry which is preliminary data.</text>
</comment>
<dbReference type="Pfam" id="PF13424">
    <property type="entry name" value="TPR_12"/>
    <property type="match status" value="1"/>
</dbReference>
<dbReference type="InterPro" id="IPR011990">
    <property type="entry name" value="TPR-like_helical_dom_sf"/>
</dbReference>
<dbReference type="PANTHER" id="PTHR10098">
    <property type="entry name" value="RAPSYN-RELATED"/>
    <property type="match status" value="1"/>
</dbReference>
<evidence type="ECO:0000259" key="1">
    <source>
        <dbReference type="PROSITE" id="PS50943"/>
    </source>
</evidence>